<comment type="cofactor">
    <cofactor evidence="8">
        <name>FAD</name>
        <dbReference type="ChEBI" id="CHEBI:57692"/>
    </cofactor>
    <text evidence="8">Binds 1 FAD per subunit.</text>
</comment>
<comment type="caution">
    <text evidence="13">The sequence shown here is derived from an EMBL/GenBank/DDBJ whole genome shotgun (WGS) entry which is preliminary data.</text>
</comment>
<dbReference type="GO" id="GO:0034599">
    <property type="term" value="P:cellular response to oxidative stress"/>
    <property type="evidence" value="ECO:0007669"/>
    <property type="project" value="TreeGrafter"/>
</dbReference>
<dbReference type="InterPro" id="IPR012999">
    <property type="entry name" value="Pyr_OxRdtase_I_AS"/>
</dbReference>
<sequence>MTYQYDLFVIGAGSGGVRASRMAASKGWKVAVAESSALGGTCVNIGCVPKKLFVYAAEYGHVVQQAKGFGWDFPEPSFTWQRLRDNKTQEIQRLNGIYEKLLVTPGVDIYQGKASLVDAHTVMVNGERITAERILIAVGARPFVPDIEGKEHIWVSDDIFYLDELPSSVLVIGGGYIAVEFAGIFNGLGVETTLVHRGDKLLRGFDEDIRDFAQQEYVKSGIQLRLNCEVKKIAQLEDGEKLVTLSDNSQIKVGGVLCAAGRVPNTTDLGLEAAGVALTESGAIAIDSNFTTNIASVFALGDVTGKVQLTPVAIKEAMHLLAYWFDSQPVTLSYDNIPSAVFSQPNIGTVGLSEQEAVTRGFAIDVYQTDFRPMKHTLSGADERSFMKLIVDQGTDRVLGVHMVGDHAGEIIQGMGIAVTAGAKKADFDTTIGVHPTAAEEFVTFSANALKKR</sequence>
<organism evidence="13 14">
    <name type="scientific">Maribrevibacterium harenarium</name>
    <dbReference type="NCBI Taxonomy" id="2589817"/>
    <lineage>
        <taxon>Bacteria</taxon>
        <taxon>Pseudomonadati</taxon>
        <taxon>Pseudomonadota</taxon>
        <taxon>Gammaproteobacteria</taxon>
        <taxon>Oceanospirillales</taxon>
        <taxon>Oceanospirillaceae</taxon>
        <taxon>Maribrevibacterium</taxon>
    </lineage>
</organism>
<keyword evidence="4 10" id="KW-0560">Oxidoreductase</keyword>
<reference evidence="13 14" key="1">
    <citation type="submission" date="2019-06" db="EMBL/GenBank/DDBJ databases">
        <title>A novel bacterium of genus Marinomonas, isolated from coastal sand.</title>
        <authorList>
            <person name="Huang H."/>
            <person name="Mo K."/>
            <person name="Hu Y."/>
        </authorList>
    </citation>
    <scope>NUCLEOTIDE SEQUENCE [LARGE SCALE GENOMIC DNA]</scope>
    <source>
        <strain evidence="13 14">HB171799</strain>
    </source>
</reference>
<evidence type="ECO:0000259" key="12">
    <source>
        <dbReference type="Pfam" id="PF07992"/>
    </source>
</evidence>
<evidence type="ECO:0000313" key="13">
    <source>
        <dbReference type="EMBL" id="TPE52311.1"/>
    </source>
</evidence>
<evidence type="ECO:0000256" key="1">
    <source>
        <dbReference type="ARBA" id="ARBA00007532"/>
    </source>
</evidence>
<gene>
    <name evidence="13" type="primary">gorA</name>
    <name evidence="13" type="ORF">FJM67_07685</name>
</gene>
<dbReference type="GO" id="GO:0006749">
    <property type="term" value="P:glutathione metabolic process"/>
    <property type="evidence" value="ECO:0007669"/>
    <property type="project" value="TreeGrafter"/>
</dbReference>
<keyword evidence="14" id="KW-1185">Reference proteome</keyword>
<dbReference type="InterPro" id="IPR004099">
    <property type="entry name" value="Pyr_nucl-diS_OxRdtase_dimer"/>
</dbReference>
<dbReference type="PROSITE" id="PS00076">
    <property type="entry name" value="PYRIDINE_REDOX_1"/>
    <property type="match status" value="1"/>
</dbReference>
<feature type="active site" description="Proton acceptor" evidence="7">
    <location>
        <position position="435"/>
    </location>
</feature>
<evidence type="ECO:0000256" key="7">
    <source>
        <dbReference type="PIRSR" id="PIRSR000350-2"/>
    </source>
</evidence>
<dbReference type="GO" id="GO:0050660">
    <property type="term" value="F:flavin adenine dinucleotide binding"/>
    <property type="evidence" value="ECO:0007669"/>
    <property type="project" value="InterPro"/>
</dbReference>
<dbReference type="PANTHER" id="PTHR42737">
    <property type="entry name" value="GLUTATHIONE REDUCTASE"/>
    <property type="match status" value="1"/>
</dbReference>
<dbReference type="InterPro" id="IPR046952">
    <property type="entry name" value="GSHR/TRXR-like"/>
</dbReference>
<keyword evidence="3 8" id="KW-0274">FAD</keyword>
<dbReference type="Proteomes" id="UP000315901">
    <property type="component" value="Unassembled WGS sequence"/>
</dbReference>
<name>A0A501WZ49_9GAMM</name>
<dbReference type="GO" id="GO:0045454">
    <property type="term" value="P:cell redox homeostasis"/>
    <property type="evidence" value="ECO:0007669"/>
    <property type="project" value="InterPro"/>
</dbReference>
<evidence type="ECO:0000256" key="8">
    <source>
        <dbReference type="PIRSR" id="PIRSR000350-3"/>
    </source>
</evidence>
<feature type="binding site" evidence="8">
    <location>
        <position position="302"/>
    </location>
    <ligand>
        <name>FAD</name>
        <dbReference type="ChEBI" id="CHEBI:57692"/>
    </ligand>
</feature>
<accession>A0A501WZ49</accession>
<dbReference type="Gene3D" id="3.30.390.30">
    <property type="match status" value="1"/>
</dbReference>
<dbReference type="FunFam" id="3.30.390.30:FF:000001">
    <property type="entry name" value="Dihydrolipoyl dehydrogenase"/>
    <property type="match status" value="1"/>
</dbReference>
<dbReference type="Pfam" id="PF07992">
    <property type="entry name" value="Pyr_redox_2"/>
    <property type="match status" value="1"/>
</dbReference>
<protein>
    <submittedName>
        <fullName evidence="13">Glutathione-disulfide reductase</fullName>
        <ecNumber evidence="13">1.8.1.7</ecNumber>
    </submittedName>
</protein>
<feature type="domain" description="FAD/NAD(P)-binding" evidence="12">
    <location>
        <begin position="5"/>
        <end position="317"/>
    </location>
</feature>
<dbReference type="Pfam" id="PF02852">
    <property type="entry name" value="Pyr_redox_dim"/>
    <property type="match status" value="1"/>
</dbReference>
<evidence type="ECO:0000256" key="4">
    <source>
        <dbReference type="ARBA" id="ARBA00023002"/>
    </source>
</evidence>
<evidence type="ECO:0000256" key="9">
    <source>
        <dbReference type="PIRSR" id="PIRSR000350-4"/>
    </source>
</evidence>
<dbReference type="InterPro" id="IPR001100">
    <property type="entry name" value="Pyr_nuc-diS_OxRdtase"/>
</dbReference>
<dbReference type="PANTHER" id="PTHR42737:SF2">
    <property type="entry name" value="GLUTATHIONE REDUCTASE"/>
    <property type="match status" value="1"/>
</dbReference>
<dbReference type="EC" id="1.8.1.7" evidence="13"/>
<evidence type="ECO:0000256" key="6">
    <source>
        <dbReference type="ARBA" id="ARBA00023284"/>
    </source>
</evidence>
<proteinExistence type="inferred from homology"/>
<evidence type="ECO:0000256" key="10">
    <source>
        <dbReference type="RuleBase" id="RU003691"/>
    </source>
</evidence>
<evidence type="ECO:0000259" key="11">
    <source>
        <dbReference type="Pfam" id="PF02852"/>
    </source>
</evidence>
<feature type="binding site" evidence="8">
    <location>
        <position position="261"/>
    </location>
    <ligand>
        <name>NAD(+)</name>
        <dbReference type="ChEBI" id="CHEBI:57540"/>
    </ligand>
</feature>
<dbReference type="Gene3D" id="3.50.50.60">
    <property type="entry name" value="FAD/NAD(P)-binding domain"/>
    <property type="match status" value="2"/>
</dbReference>
<dbReference type="InterPro" id="IPR023753">
    <property type="entry name" value="FAD/NAD-binding_dom"/>
</dbReference>
<keyword evidence="2 10" id="KW-0285">Flavoprotein</keyword>
<keyword evidence="5" id="KW-1015">Disulfide bond</keyword>
<dbReference type="NCBIfam" id="NF004776">
    <property type="entry name" value="PRK06116.1"/>
    <property type="match status" value="1"/>
</dbReference>
<dbReference type="SUPFAM" id="SSF51905">
    <property type="entry name" value="FAD/NAD(P)-binding domain"/>
    <property type="match status" value="1"/>
</dbReference>
<feature type="disulfide bond" description="Redox-active" evidence="9">
    <location>
        <begin position="42"/>
        <end position="47"/>
    </location>
</feature>
<keyword evidence="8" id="KW-0520">NAD</keyword>
<dbReference type="GO" id="GO:0004362">
    <property type="term" value="F:glutathione-disulfide reductase (NADPH) activity"/>
    <property type="evidence" value="ECO:0007669"/>
    <property type="project" value="UniProtKB-EC"/>
</dbReference>
<feature type="binding site" evidence="8">
    <location>
        <begin position="173"/>
        <end position="180"/>
    </location>
    <ligand>
        <name>NAD(+)</name>
        <dbReference type="ChEBI" id="CHEBI:57540"/>
    </ligand>
</feature>
<feature type="domain" description="Pyridine nucleotide-disulphide oxidoreductase dimerisation" evidence="11">
    <location>
        <begin position="337"/>
        <end position="444"/>
    </location>
</feature>
<dbReference type="PRINTS" id="PR00368">
    <property type="entry name" value="FADPNR"/>
</dbReference>
<dbReference type="PRINTS" id="PR00411">
    <property type="entry name" value="PNDRDTASEI"/>
</dbReference>
<dbReference type="GO" id="GO:0005829">
    <property type="term" value="C:cytosol"/>
    <property type="evidence" value="ECO:0007669"/>
    <property type="project" value="TreeGrafter"/>
</dbReference>
<evidence type="ECO:0000256" key="3">
    <source>
        <dbReference type="ARBA" id="ARBA00022827"/>
    </source>
</evidence>
<dbReference type="AlphaFoldDB" id="A0A501WZ49"/>
<evidence type="ECO:0000313" key="14">
    <source>
        <dbReference type="Proteomes" id="UP000315901"/>
    </source>
</evidence>
<dbReference type="PIRSF" id="PIRSF000350">
    <property type="entry name" value="Mercury_reductase_MerA"/>
    <property type="match status" value="1"/>
</dbReference>
<dbReference type="SUPFAM" id="SSF55424">
    <property type="entry name" value="FAD/NAD-linked reductases, dimerisation (C-terminal) domain"/>
    <property type="match status" value="1"/>
</dbReference>
<dbReference type="OrthoDB" id="9800167at2"/>
<feature type="binding site" evidence="8">
    <location>
        <position position="51"/>
    </location>
    <ligand>
        <name>FAD</name>
        <dbReference type="ChEBI" id="CHEBI:57692"/>
    </ligand>
</feature>
<keyword evidence="6 10" id="KW-0676">Redox-active center</keyword>
<keyword evidence="8" id="KW-0547">Nucleotide-binding</keyword>
<dbReference type="InterPro" id="IPR016156">
    <property type="entry name" value="FAD/NAD-linked_Rdtase_dimer_sf"/>
</dbReference>
<evidence type="ECO:0000256" key="5">
    <source>
        <dbReference type="ARBA" id="ARBA00023157"/>
    </source>
</evidence>
<dbReference type="InterPro" id="IPR036188">
    <property type="entry name" value="FAD/NAD-bd_sf"/>
</dbReference>
<dbReference type="RefSeq" id="WP_140588212.1">
    <property type="nucleotide sequence ID" value="NZ_VFRR01000012.1"/>
</dbReference>
<dbReference type="EMBL" id="VFRR01000012">
    <property type="protein sequence ID" value="TPE52311.1"/>
    <property type="molecule type" value="Genomic_DNA"/>
</dbReference>
<comment type="similarity">
    <text evidence="1 10">Belongs to the class-I pyridine nucleotide-disulfide oxidoreductase family.</text>
</comment>
<evidence type="ECO:0000256" key="2">
    <source>
        <dbReference type="ARBA" id="ARBA00022630"/>
    </source>
</evidence>